<evidence type="ECO:0000256" key="1">
    <source>
        <dbReference type="ARBA" id="ARBA00006598"/>
    </source>
</evidence>
<evidence type="ECO:0000256" key="4">
    <source>
        <dbReference type="RuleBase" id="RU000568"/>
    </source>
</evidence>
<dbReference type="NCBIfam" id="TIGR00001">
    <property type="entry name" value="rpmI_bact"/>
    <property type="match status" value="1"/>
</dbReference>
<keyword evidence="6" id="KW-1185">Reference proteome</keyword>
<dbReference type="HAMAP" id="MF_00514">
    <property type="entry name" value="Ribosomal_bL35"/>
    <property type="match status" value="1"/>
</dbReference>
<dbReference type="PANTHER" id="PTHR33343">
    <property type="entry name" value="54S RIBOSOMAL PROTEIN BL35M"/>
    <property type="match status" value="1"/>
</dbReference>
<dbReference type="GO" id="GO:0015934">
    <property type="term" value="C:large ribosomal subunit"/>
    <property type="evidence" value="ECO:0007669"/>
    <property type="project" value="TreeGrafter"/>
</dbReference>
<dbReference type="InterPro" id="IPR001706">
    <property type="entry name" value="Ribosomal_bL35"/>
</dbReference>
<dbReference type="GO" id="GO:0003735">
    <property type="term" value="F:structural constituent of ribosome"/>
    <property type="evidence" value="ECO:0007669"/>
    <property type="project" value="InterPro"/>
</dbReference>
<dbReference type="InterPro" id="IPR018265">
    <property type="entry name" value="Ribosomal_bL35_CS"/>
</dbReference>
<evidence type="ECO:0000313" key="6">
    <source>
        <dbReference type="Proteomes" id="UP000075714"/>
    </source>
</evidence>
<dbReference type="FunFam" id="4.10.410.60:FF:000001">
    <property type="entry name" value="50S ribosomal protein L35"/>
    <property type="match status" value="1"/>
</dbReference>
<dbReference type="EMBL" id="LSYV01000038">
    <property type="protein sequence ID" value="KXZ47227.1"/>
    <property type="molecule type" value="Genomic_DNA"/>
</dbReference>
<dbReference type="SUPFAM" id="SSF143034">
    <property type="entry name" value="L35p-like"/>
    <property type="match status" value="1"/>
</dbReference>
<dbReference type="AlphaFoldDB" id="A0A150GBK4"/>
<comment type="similarity">
    <text evidence="1 4">Belongs to the bacterial ribosomal protein bL35 family.</text>
</comment>
<accession>A0A150GBK4</accession>
<keyword evidence="2 4" id="KW-0689">Ribosomal protein</keyword>
<comment type="caution">
    <text evidence="5">The sequence shown here is derived from an EMBL/GenBank/DDBJ whole genome shotgun (WGS) entry which is preliminary data.</text>
</comment>
<evidence type="ECO:0000256" key="2">
    <source>
        <dbReference type="ARBA" id="ARBA00022980"/>
    </source>
</evidence>
<dbReference type="GO" id="GO:0006412">
    <property type="term" value="P:translation"/>
    <property type="evidence" value="ECO:0007669"/>
    <property type="project" value="InterPro"/>
</dbReference>
<evidence type="ECO:0000313" key="5">
    <source>
        <dbReference type="EMBL" id="KXZ47227.1"/>
    </source>
</evidence>
<dbReference type="Gene3D" id="4.10.410.60">
    <property type="match status" value="1"/>
</dbReference>
<organism evidence="5 6">
    <name type="scientific">Gonium pectorale</name>
    <name type="common">Green alga</name>
    <dbReference type="NCBI Taxonomy" id="33097"/>
    <lineage>
        <taxon>Eukaryota</taxon>
        <taxon>Viridiplantae</taxon>
        <taxon>Chlorophyta</taxon>
        <taxon>core chlorophytes</taxon>
        <taxon>Chlorophyceae</taxon>
        <taxon>CS clade</taxon>
        <taxon>Chlamydomonadales</taxon>
        <taxon>Volvocaceae</taxon>
        <taxon>Gonium</taxon>
    </lineage>
</organism>
<proteinExistence type="inferred from homology"/>
<dbReference type="OrthoDB" id="162638at2759"/>
<evidence type="ECO:0000256" key="3">
    <source>
        <dbReference type="ARBA" id="ARBA00023274"/>
    </source>
</evidence>
<keyword evidence="3 4" id="KW-0687">Ribonucleoprotein</keyword>
<dbReference type="STRING" id="33097.A0A150GBK4"/>
<sequence>MALALQRVNMRVSSAPAVASRGSAFMASPVAPRVALAPVKAAPTTVVVEAKLKTRKAAAKRFKVTGSGKLMGRHSGKQHFNEKMNRDQIRDLSKMFVLSSADVYNATKCLPNHGIGK</sequence>
<gene>
    <name evidence="5" type="ORF">GPECTOR_37g233</name>
</gene>
<protein>
    <recommendedName>
        <fullName evidence="4">50S ribosomal protein L35</fullName>
    </recommendedName>
</protein>
<reference evidence="6" key="1">
    <citation type="journal article" date="2016" name="Nat. Commun.">
        <title>The Gonium pectorale genome demonstrates co-option of cell cycle regulation during the evolution of multicellularity.</title>
        <authorList>
            <person name="Hanschen E.R."/>
            <person name="Marriage T.N."/>
            <person name="Ferris P.J."/>
            <person name="Hamaji T."/>
            <person name="Toyoda A."/>
            <person name="Fujiyama A."/>
            <person name="Neme R."/>
            <person name="Noguchi H."/>
            <person name="Minakuchi Y."/>
            <person name="Suzuki M."/>
            <person name="Kawai-Toyooka H."/>
            <person name="Smith D.R."/>
            <person name="Sparks H."/>
            <person name="Anderson J."/>
            <person name="Bakaric R."/>
            <person name="Luria V."/>
            <person name="Karger A."/>
            <person name="Kirschner M.W."/>
            <person name="Durand P.M."/>
            <person name="Michod R.E."/>
            <person name="Nozaki H."/>
            <person name="Olson B.J."/>
        </authorList>
    </citation>
    <scope>NUCLEOTIDE SEQUENCE [LARGE SCALE GENOMIC DNA]</scope>
    <source>
        <strain evidence="6">NIES-2863</strain>
    </source>
</reference>
<dbReference type="PROSITE" id="PS00936">
    <property type="entry name" value="RIBOSOMAL_L35"/>
    <property type="match status" value="1"/>
</dbReference>
<dbReference type="InterPro" id="IPR037229">
    <property type="entry name" value="Ribosomal_bL35_sf"/>
</dbReference>
<name>A0A150GBK4_GONPE</name>
<dbReference type="Proteomes" id="UP000075714">
    <property type="component" value="Unassembled WGS sequence"/>
</dbReference>
<dbReference type="Pfam" id="PF01632">
    <property type="entry name" value="Ribosomal_L35p"/>
    <property type="match status" value="1"/>
</dbReference>
<dbReference type="InterPro" id="IPR021137">
    <property type="entry name" value="Ribosomal_bL35-like"/>
</dbReference>
<dbReference type="PRINTS" id="PR00064">
    <property type="entry name" value="RIBOSOMALL35"/>
</dbReference>
<dbReference type="PANTHER" id="PTHR33343:SF1">
    <property type="entry name" value="LARGE RIBOSOMAL SUBUNIT PROTEIN BL35M"/>
    <property type="match status" value="1"/>
</dbReference>